<dbReference type="InterPro" id="IPR009056">
    <property type="entry name" value="Cyt_c-like_dom"/>
</dbReference>
<dbReference type="RefSeq" id="WP_140473371.1">
    <property type="nucleotide sequence ID" value="NZ_RCZD01000007.1"/>
</dbReference>
<dbReference type="PANTHER" id="PTHR33751:SF9">
    <property type="entry name" value="CYTOCHROME C4"/>
    <property type="match status" value="1"/>
</dbReference>
<feature type="domain" description="Cytochrome c" evidence="8">
    <location>
        <begin position="22"/>
        <end position="103"/>
    </location>
</feature>
<feature type="chain" id="PRO_5021426634" evidence="7">
    <location>
        <begin position="21"/>
        <end position="106"/>
    </location>
</feature>
<evidence type="ECO:0000256" key="1">
    <source>
        <dbReference type="ARBA" id="ARBA00022448"/>
    </source>
</evidence>
<protein>
    <submittedName>
        <fullName evidence="9">Cytochrome c</fullName>
    </submittedName>
</protein>
<evidence type="ECO:0000256" key="3">
    <source>
        <dbReference type="ARBA" id="ARBA00022723"/>
    </source>
</evidence>
<sequence>MRVVASVALLLSMVCAPVLAEGNITQGQSKAASCVACHGANGKAVNPIYPNLAGQNEAYLELAMHAYKKGERSAGQAGVMQAFTSSLSDEDISDLAAYYASLTPLK</sequence>
<evidence type="ECO:0000259" key="8">
    <source>
        <dbReference type="PROSITE" id="PS51007"/>
    </source>
</evidence>
<dbReference type="PROSITE" id="PS51007">
    <property type="entry name" value="CYTC"/>
    <property type="match status" value="1"/>
</dbReference>
<organism evidence="9 10">
    <name type="scientific">Ewingella americana</name>
    <dbReference type="NCBI Taxonomy" id="41202"/>
    <lineage>
        <taxon>Bacteria</taxon>
        <taxon>Pseudomonadati</taxon>
        <taxon>Pseudomonadota</taxon>
        <taxon>Gammaproteobacteria</taxon>
        <taxon>Enterobacterales</taxon>
        <taxon>Yersiniaceae</taxon>
        <taxon>Ewingella</taxon>
    </lineage>
</organism>
<dbReference type="InterPro" id="IPR008168">
    <property type="entry name" value="Cyt_C_IC"/>
</dbReference>
<evidence type="ECO:0000313" key="10">
    <source>
        <dbReference type="Proteomes" id="UP000317663"/>
    </source>
</evidence>
<dbReference type="PANTHER" id="PTHR33751">
    <property type="entry name" value="CBB3-TYPE CYTOCHROME C OXIDASE SUBUNIT FIXP"/>
    <property type="match status" value="1"/>
</dbReference>
<keyword evidence="5 6" id="KW-0408">Iron</keyword>
<dbReference type="SUPFAM" id="SSF46626">
    <property type="entry name" value="Cytochrome c"/>
    <property type="match status" value="1"/>
</dbReference>
<keyword evidence="2 6" id="KW-0349">Heme</keyword>
<evidence type="ECO:0000313" key="9">
    <source>
        <dbReference type="EMBL" id="TPG60682.1"/>
    </source>
</evidence>
<reference evidence="9 10" key="1">
    <citation type="journal article" date="2019" name="Environ. Microbiol.">
        <title>Species interactions and distinct microbial communities in high Arctic permafrost affected cryosols are associated with the CH4 and CO2 gas fluxes.</title>
        <authorList>
            <person name="Altshuler I."/>
            <person name="Hamel J."/>
            <person name="Turney S."/>
            <person name="Magnuson E."/>
            <person name="Levesque R."/>
            <person name="Greer C."/>
            <person name="Whyte L.G."/>
        </authorList>
    </citation>
    <scope>NUCLEOTIDE SEQUENCE [LARGE SCALE GENOMIC DNA]</scope>
    <source>
        <strain evidence="9 10">E4</strain>
    </source>
</reference>
<dbReference type="InterPro" id="IPR036909">
    <property type="entry name" value="Cyt_c-like_dom_sf"/>
</dbReference>
<dbReference type="GO" id="GO:0005506">
    <property type="term" value="F:iron ion binding"/>
    <property type="evidence" value="ECO:0007669"/>
    <property type="project" value="InterPro"/>
</dbReference>
<feature type="signal peptide" evidence="7">
    <location>
        <begin position="1"/>
        <end position="20"/>
    </location>
</feature>
<comment type="caution">
    <text evidence="9">The sequence shown here is derived from an EMBL/GenBank/DDBJ whole genome shotgun (WGS) entry which is preliminary data.</text>
</comment>
<evidence type="ECO:0000256" key="5">
    <source>
        <dbReference type="ARBA" id="ARBA00023004"/>
    </source>
</evidence>
<evidence type="ECO:0000256" key="6">
    <source>
        <dbReference type="PROSITE-ProRule" id="PRU00433"/>
    </source>
</evidence>
<dbReference type="AlphaFoldDB" id="A0A502GGE7"/>
<dbReference type="Proteomes" id="UP000317663">
    <property type="component" value="Unassembled WGS sequence"/>
</dbReference>
<gene>
    <name evidence="9" type="ORF">EAH77_13775</name>
</gene>
<dbReference type="InterPro" id="IPR050597">
    <property type="entry name" value="Cytochrome_c_Oxidase_Subunit"/>
</dbReference>
<proteinExistence type="predicted"/>
<dbReference type="GO" id="GO:0020037">
    <property type="term" value="F:heme binding"/>
    <property type="evidence" value="ECO:0007669"/>
    <property type="project" value="InterPro"/>
</dbReference>
<dbReference type="OrthoDB" id="9796421at2"/>
<keyword evidence="3 6" id="KW-0479">Metal-binding</keyword>
<evidence type="ECO:0000256" key="2">
    <source>
        <dbReference type="ARBA" id="ARBA00022617"/>
    </source>
</evidence>
<evidence type="ECO:0000256" key="7">
    <source>
        <dbReference type="SAM" id="SignalP"/>
    </source>
</evidence>
<dbReference type="Gene3D" id="1.10.760.10">
    <property type="entry name" value="Cytochrome c-like domain"/>
    <property type="match status" value="1"/>
</dbReference>
<dbReference type="GO" id="GO:0009055">
    <property type="term" value="F:electron transfer activity"/>
    <property type="evidence" value="ECO:0007669"/>
    <property type="project" value="InterPro"/>
</dbReference>
<name>A0A502GGE7_9GAMM</name>
<dbReference type="PRINTS" id="PR00605">
    <property type="entry name" value="CYTCHROMECIC"/>
</dbReference>
<dbReference type="Pfam" id="PF00034">
    <property type="entry name" value="Cytochrom_C"/>
    <property type="match status" value="1"/>
</dbReference>
<keyword evidence="7" id="KW-0732">Signal</keyword>
<accession>A0A502GGE7</accession>
<keyword evidence="1" id="KW-0813">Transport</keyword>
<dbReference type="EMBL" id="RCZD01000007">
    <property type="protein sequence ID" value="TPG60682.1"/>
    <property type="molecule type" value="Genomic_DNA"/>
</dbReference>
<keyword evidence="4" id="KW-0249">Electron transport</keyword>
<keyword evidence="10" id="KW-1185">Reference proteome</keyword>
<evidence type="ECO:0000256" key="4">
    <source>
        <dbReference type="ARBA" id="ARBA00022982"/>
    </source>
</evidence>